<accession>A0A1I0F3Y3</accession>
<dbReference type="AlphaFoldDB" id="A0A1I0F3Y3"/>
<sequence>MTPEQRWGAFLMTLGLSVRVSQLAAVDRADPGVAVYVGRHRTP</sequence>
<gene>
    <name evidence="1" type="ORF">SAMN05421811_103311</name>
</gene>
<reference evidence="1 2" key="1">
    <citation type="submission" date="2016-10" db="EMBL/GenBank/DDBJ databases">
        <authorList>
            <person name="de Groot N.N."/>
        </authorList>
    </citation>
    <scope>NUCLEOTIDE SEQUENCE [LARGE SCALE GENOMIC DNA]</scope>
    <source>
        <strain evidence="1 2">CGMCC 4.5598</strain>
    </source>
</reference>
<dbReference type="RefSeq" id="WP_281249564.1">
    <property type="nucleotide sequence ID" value="NZ_FOHX01000003.1"/>
</dbReference>
<dbReference type="EMBL" id="FOHX01000003">
    <property type="protein sequence ID" value="SET52540.1"/>
    <property type="molecule type" value="Genomic_DNA"/>
</dbReference>
<proteinExistence type="predicted"/>
<evidence type="ECO:0000313" key="1">
    <source>
        <dbReference type="EMBL" id="SET52540.1"/>
    </source>
</evidence>
<organism evidence="1 2">
    <name type="scientific">Nonomuraea wenchangensis</name>
    <dbReference type="NCBI Taxonomy" id="568860"/>
    <lineage>
        <taxon>Bacteria</taxon>
        <taxon>Bacillati</taxon>
        <taxon>Actinomycetota</taxon>
        <taxon>Actinomycetes</taxon>
        <taxon>Streptosporangiales</taxon>
        <taxon>Streptosporangiaceae</taxon>
        <taxon>Nonomuraea</taxon>
    </lineage>
</organism>
<dbReference type="Proteomes" id="UP000199361">
    <property type="component" value="Unassembled WGS sequence"/>
</dbReference>
<protein>
    <submittedName>
        <fullName evidence="1">Uncharacterized protein</fullName>
    </submittedName>
</protein>
<dbReference type="STRING" id="568860.SAMN05421811_103311"/>
<name>A0A1I0F3Y3_9ACTN</name>
<evidence type="ECO:0000313" key="2">
    <source>
        <dbReference type="Proteomes" id="UP000199361"/>
    </source>
</evidence>
<keyword evidence="2" id="KW-1185">Reference proteome</keyword>